<comment type="similarity">
    <text evidence="2 15">Belongs to the ATPase protein 8 family.</text>
</comment>
<keyword evidence="8 15" id="KW-0375">Hydrogen ion transport</keyword>
<evidence type="ECO:0000256" key="5">
    <source>
        <dbReference type="ARBA" id="ARBA00022448"/>
    </source>
</evidence>
<dbReference type="PANTHER" id="PTHR36101:SF1">
    <property type="entry name" value="ATP SYNTHASE PROTEIN 8"/>
    <property type="match status" value="1"/>
</dbReference>
<keyword evidence="10 15" id="KW-0406">Ion transport</keyword>
<reference evidence="16" key="1">
    <citation type="submission" date="2012-01" db="EMBL/GenBank/DDBJ databases">
        <title>The Finished Mitochondrial sequence of Aspergillus nidulans FGSC A4.</title>
        <authorList>
            <consortium name="The Broad Institute Genome Sequencing Platform"/>
            <consortium name="The Broad Institute Genome Sequencing Center for Infectious Disease"/>
            <person name="Wortman J."/>
            <person name="Cuomo C."/>
            <person name="Hostetler J."/>
            <person name="Joardar V.J."/>
            <person name="Mounaud S."/>
            <person name="Onuska J."/>
            <person name="Nierman W.C."/>
            <person name="Fedorova N.D."/>
            <person name="Young S.K."/>
            <person name="Zeng Q."/>
            <person name="Gargeya S."/>
            <person name="Fitzgerald M."/>
            <person name="Haas B."/>
            <person name="Abouelleil A."/>
            <person name="Alvarado L."/>
            <person name="Arachchi H.M."/>
            <person name="Berlin A."/>
            <person name="Brown A."/>
            <person name="Chapman S.B."/>
            <person name="Chen Z."/>
            <person name="Dunbar C."/>
            <person name="Freedman E."/>
            <person name="Gearin G."/>
            <person name="Gellesch M."/>
            <person name="Goldberg J."/>
            <person name="Griggs A."/>
            <person name="Gujja S."/>
            <person name="Heiman D."/>
            <person name="Howarth C."/>
            <person name="Larson L."/>
            <person name="Lui A."/>
            <person name="MacDonald P.J.P."/>
            <person name="Montmayeur A."/>
            <person name="Murphy C."/>
            <person name="Neiman D."/>
            <person name="Pearson M."/>
            <person name="Priest M."/>
            <person name="Roberts A."/>
            <person name="Saif S."/>
            <person name="Shea T."/>
            <person name="Shenoy N."/>
            <person name="Sisk P."/>
            <person name="Stolte C."/>
            <person name="Sykes S."/>
            <person name="Nusbaum C."/>
            <person name="Birren B."/>
        </authorList>
    </citation>
    <scope>NUCLEOTIDE SEQUENCE</scope>
    <source>
        <strain evidence="16">FGSC A4</strain>
    </source>
</reference>
<dbReference type="InterPro" id="IPR009230">
    <property type="entry name" value="ATP_synth_su8_fun"/>
</dbReference>
<comment type="subunit">
    <text evidence="3 15">F-type ATPases have 2 components, CF(1) - the catalytic core - and CF(0) - the membrane proton channel.</text>
</comment>
<dbReference type="PANTHER" id="PTHR36101">
    <property type="entry name" value="ATP SYNTHASE PROTEIN 8"/>
    <property type="match status" value="1"/>
</dbReference>
<dbReference type="GO" id="GO:0015986">
    <property type="term" value="P:proton motive force-driven ATP synthesis"/>
    <property type="evidence" value="ECO:0000318"/>
    <property type="project" value="GO_Central"/>
</dbReference>
<dbReference type="VEuPathDB" id="FungiDB:AN20004"/>
<keyword evidence="5 15" id="KW-0813">Transport</keyword>
<comment type="function">
    <text evidence="14 15">Mitochondrial membrane ATP synthase (F(1)F(0) ATP synthase or Complex V) produces ATP from ADP in the presence of a proton gradient across the membrane which is generated by electron transport complexes of the respiratory chain. F-type ATPases consist of two structural domains, F(1) - containing the extramembraneous catalytic core and F(0) - containing the membrane proton channel, linked together by a central stalk and a peripheral stalk. During catalysis, ATP synthesis in the catalytic domain of F(1) is coupled via a rotary mechanism of the central stalk subunits to proton translocation. Part of the complex F(0) domain. Minor subunit located with subunit a in the membrane.</text>
</comment>
<keyword evidence="6 15" id="KW-0138">CF(0)</keyword>
<proteinExistence type="inferred from homology"/>
<dbReference type="KEGG" id="ani:ANID_20004"/>
<evidence type="ECO:0000256" key="10">
    <source>
        <dbReference type="ARBA" id="ARBA00023065"/>
    </source>
</evidence>
<comment type="subcellular location">
    <subcellularLocation>
        <location evidence="15">Mitochondrion inner membrane</location>
        <topology evidence="15">Single-pass membrane protein</topology>
    </subcellularLocation>
    <subcellularLocation>
        <location evidence="1">Mitochondrion membrane</location>
        <topology evidence="1">Single-pass membrane protein</topology>
    </subcellularLocation>
</comment>
<evidence type="ECO:0000256" key="13">
    <source>
        <dbReference type="ARBA" id="ARBA00023310"/>
    </source>
</evidence>
<evidence type="ECO:0000256" key="2">
    <source>
        <dbReference type="ARBA" id="ARBA00008892"/>
    </source>
</evidence>
<evidence type="ECO:0000256" key="4">
    <source>
        <dbReference type="ARBA" id="ARBA00019651"/>
    </source>
</evidence>
<evidence type="ECO:0000256" key="9">
    <source>
        <dbReference type="ARBA" id="ARBA00022989"/>
    </source>
</evidence>
<evidence type="ECO:0000256" key="1">
    <source>
        <dbReference type="ARBA" id="ARBA00004304"/>
    </source>
</evidence>
<name>H9D0N5_EMENI</name>
<evidence type="ECO:0000313" key="16">
    <source>
        <dbReference type="EMBL" id="AFC69010.1"/>
    </source>
</evidence>
<evidence type="ECO:0000256" key="12">
    <source>
        <dbReference type="ARBA" id="ARBA00023136"/>
    </source>
</evidence>
<evidence type="ECO:0000256" key="14">
    <source>
        <dbReference type="ARBA" id="ARBA00024864"/>
    </source>
</evidence>
<accession>H9D0N5</accession>
<dbReference type="GeneID" id="12799323"/>
<evidence type="ECO:0000256" key="15">
    <source>
        <dbReference type="RuleBase" id="RU368038"/>
    </source>
</evidence>
<evidence type="ECO:0000256" key="7">
    <source>
        <dbReference type="ARBA" id="ARBA00022692"/>
    </source>
</evidence>
<keyword evidence="12 15" id="KW-0472">Membrane</keyword>
<reference key="2">
    <citation type="submission" date="2012-01" db="EMBL/GenBank/DDBJ databases">
        <title>The finished mitochondrial sequence of Aspergillus nidulans FGSC A4.</title>
        <authorList>
            <consortium name="The Broad Institute Genome Sequencing Platform"/>
            <person name="Wortman J.R."/>
            <person name="Cuomo C."/>
            <person name="Hostetler J."/>
            <person name="Joardar V.J."/>
            <person name="Mounaud S."/>
            <person name="Onuska J."/>
            <person name="Nierman W.C."/>
            <person name="Fedorova N.D."/>
            <person name="Young S.K."/>
            <person name="Zeng Q."/>
            <person name="Gargeya S."/>
            <person name="Fitzgerald M."/>
            <person name="Haas B."/>
            <person name="Abouelleil A."/>
            <person name="Alvarado L."/>
            <person name="Arachchi H.M."/>
            <person name="Berlin A."/>
            <person name="Brown A."/>
            <person name="Chapman S.B."/>
            <person name="Chen Z."/>
            <person name="Dunbar C."/>
            <person name="Freedman E."/>
            <person name="Gearin G."/>
            <person name="Gellesch M."/>
            <person name="Goldberg J."/>
            <person name="Griggs A."/>
            <person name="Gujja S."/>
            <person name="Heiman D."/>
            <person name="Howarth C."/>
            <person name="Larson L."/>
            <person name="Lui A."/>
            <person name="MacDonald P.J.P."/>
            <person name="Montmayeur A."/>
            <person name="Murphy C."/>
            <person name="Neiman D."/>
            <person name="Pearson M."/>
            <person name="Priest M."/>
            <person name="Roberts A."/>
            <person name="Saif S."/>
            <person name="Shea T."/>
            <person name="Shenoy N."/>
            <person name="Sisk P."/>
            <person name="Stolte C."/>
            <person name="Sykes S."/>
            <person name="Nusbaum C."/>
            <person name="Birren B.W."/>
        </authorList>
    </citation>
    <scope>NUCLEOTIDE SEQUENCE [LARGE SCALE GENOMIC DNA]</scope>
    <source>
        <strain>FGSC A4 / ATCC 38163 / CBS 112.46 / NRRL 194 / M139</strain>
    </source>
</reference>
<keyword evidence="11 15" id="KW-0496">Mitochondrion</keyword>
<gene>
    <name evidence="16" type="ORF">ANID_20004</name>
</gene>
<feature type="transmembrane region" description="Helical" evidence="15">
    <location>
        <begin position="6"/>
        <end position="27"/>
    </location>
</feature>
<dbReference type="Pfam" id="PF05933">
    <property type="entry name" value="Fun_ATP-synt_8"/>
    <property type="match status" value="1"/>
</dbReference>
<keyword evidence="13 15" id="KW-0066">ATP synthesis</keyword>
<protein>
    <recommendedName>
        <fullName evidence="4 15">ATP synthase protein 8</fullName>
    </recommendedName>
</protein>
<organism evidence="16">
    <name type="scientific">Emericella nidulans (strain FGSC A4 / ATCC 38163 / CBS 112.46 / NRRL 194 / M139)</name>
    <name type="common">Aspergillus nidulans</name>
    <dbReference type="NCBI Taxonomy" id="227321"/>
    <lineage>
        <taxon>Eukaryota</taxon>
        <taxon>Fungi</taxon>
        <taxon>Dikarya</taxon>
        <taxon>Ascomycota</taxon>
        <taxon>Pezizomycotina</taxon>
        <taxon>Eurotiomycetes</taxon>
        <taxon>Eurotiomycetidae</taxon>
        <taxon>Eurotiales</taxon>
        <taxon>Aspergillaceae</taxon>
        <taxon>Aspergillus</taxon>
        <taxon>Aspergillus subgen. Nidulantes</taxon>
    </lineage>
</organism>
<dbReference type="STRING" id="227321.H9D0N5"/>
<dbReference type="GO" id="GO:0045259">
    <property type="term" value="C:proton-transporting ATP synthase complex"/>
    <property type="evidence" value="ECO:0000318"/>
    <property type="project" value="GO_Central"/>
</dbReference>
<dbReference type="GO" id="GO:0015078">
    <property type="term" value="F:proton transmembrane transporter activity"/>
    <property type="evidence" value="ECO:0007669"/>
    <property type="project" value="UniProtKB-UniRule"/>
</dbReference>
<evidence type="ECO:0000256" key="6">
    <source>
        <dbReference type="ARBA" id="ARBA00022547"/>
    </source>
</evidence>
<evidence type="ECO:0000256" key="11">
    <source>
        <dbReference type="ARBA" id="ARBA00023128"/>
    </source>
</evidence>
<evidence type="ECO:0000256" key="8">
    <source>
        <dbReference type="ARBA" id="ARBA00022781"/>
    </source>
</evidence>
<keyword evidence="7 15" id="KW-0812">Transmembrane</keyword>
<dbReference type="AlphaFoldDB" id="H9D0N5"/>
<dbReference type="InParanoid" id="H9D0N5"/>
<dbReference type="RefSeq" id="YP_006303570.1">
    <property type="nucleotide sequence ID" value="NC_017896.1"/>
</dbReference>
<dbReference type="EMBL" id="JQ435097">
    <property type="protein sequence ID" value="AFC69010.1"/>
    <property type="molecule type" value="Genomic_DNA"/>
</dbReference>
<comment type="caution">
    <text evidence="15">Lacks conserved residue(s) required for the propagation of feature annotation.</text>
</comment>
<keyword evidence="9 15" id="KW-1133">Transmembrane helix</keyword>
<evidence type="ECO:0000256" key="3">
    <source>
        <dbReference type="ARBA" id="ARBA00011291"/>
    </source>
</evidence>
<sequence>MSQLILFFFVNQVIFAFIVLTILIYAFNKYILPRLLYIYTTHKKVIKNKVKVLNNDINKTCEFLEITLVEKIIIRINTVKIITIFLIRPLIKKLLDILQEILQQLGYSIGAVPENIIYYISILVGFIMLLGIFEFELLNWIKSLKPNLGIMECLINYIKTNKIQATIKSIGPGVLTNIKCVDKEGRILGPDGSLLGEENKGNIYEYYIQDEVIVRSDGFKRGFYDKDWGIASEEMPKGSNYTNKCKVHNTKVEIVNNKINYLRDWAAHLKNNYTFEFIVCPNYRINNEQINIAINHINEHMKVYDQLNELITRYNNYYNHIKIKKPYLPLVLPPLNVEADRDLIRSLENLEQHLKIQKDNSNLSS</sequence>
<geneLocation type="mitochondrion" evidence="16"/>
<dbReference type="GO" id="GO:0005743">
    <property type="term" value="C:mitochondrial inner membrane"/>
    <property type="evidence" value="ECO:0007669"/>
    <property type="project" value="UniProtKB-SubCell"/>
</dbReference>
<feature type="transmembrane region" description="Helical" evidence="15">
    <location>
        <begin position="116"/>
        <end position="135"/>
    </location>
</feature>